<dbReference type="Pfam" id="PF09992">
    <property type="entry name" value="NAGPA"/>
    <property type="match status" value="1"/>
</dbReference>
<dbReference type="EMBL" id="GIBP01006441">
    <property type="protein sequence ID" value="NDV35410.1"/>
    <property type="molecule type" value="Transcribed_RNA"/>
</dbReference>
<reference evidence="2" key="1">
    <citation type="journal article" date="2020" name="J. Eukaryot. Microbiol.">
        <title>De novo Sequencing, Assembly and Annotation of the Transcriptome for the Free-Living Testate Amoeba Arcella intermedia.</title>
        <authorList>
            <person name="Ribeiro G.M."/>
            <person name="Porfirio-Sousa A.L."/>
            <person name="Maurer-Alcala X.X."/>
            <person name="Katz L.A."/>
            <person name="Lahr D.J.G."/>
        </authorList>
    </citation>
    <scope>NUCLEOTIDE SEQUENCE</scope>
</reference>
<dbReference type="InterPro" id="IPR018711">
    <property type="entry name" value="NAGPA"/>
</dbReference>
<evidence type="ECO:0000259" key="1">
    <source>
        <dbReference type="Pfam" id="PF09992"/>
    </source>
</evidence>
<proteinExistence type="predicted"/>
<evidence type="ECO:0000313" key="2">
    <source>
        <dbReference type="EMBL" id="NDV35410.1"/>
    </source>
</evidence>
<organism evidence="2">
    <name type="scientific">Arcella intermedia</name>
    <dbReference type="NCBI Taxonomy" id="1963864"/>
    <lineage>
        <taxon>Eukaryota</taxon>
        <taxon>Amoebozoa</taxon>
        <taxon>Tubulinea</taxon>
        <taxon>Elardia</taxon>
        <taxon>Arcellinida</taxon>
        <taxon>Sphaerothecina</taxon>
        <taxon>Arcellidae</taxon>
        <taxon>Arcella</taxon>
    </lineage>
</organism>
<accession>A0A6B2LEU8</accession>
<name>A0A6B2LEU8_9EUKA</name>
<feature type="domain" description="Phosphodiester glycosidase" evidence="1">
    <location>
        <begin position="53"/>
        <end position="242"/>
    </location>
</feature>
<dbReference type="PANTHER" id="PTHR40446:SF2">
    <property type="entry name" value="N-ACETYLGLUCOSAMINE-1-PHOSPHODIESTER ALPHA-N-ACETYLGLUCOSAMINIDASE"/>
    <property type="match status" value="1"/>
</dbReference>
<protein>
    <recommendedName>
        <fullName evidence="1">Phosphodiester glycosidase domain-containing protein</fullName>
    </recommendedName>
</protein>
<dbReference type="AlphaFoldDB" id="A0A6B2LEU8"/>
<dbReference type="PANTHER" id="PTHR40446">
    <property type="entry name" value="N-ACETYLGLUCOSAMINE-1-PHOSPHODIESTER ALPHA-N-ACETYLGLUCOSAMINIDASE"/>
    <property type="match status" value="1"/>
</dbReference>
<sequence>MSRSHLVGTYHSTGRPYSAYLAVFPAERFAFYPPVQAGCLDLVKPSISSHLRGCDYATNGAFFTWSNDTGSYCLGNLISDGEVWQLPKDGSGMNRANIGLTKGGAVVTGFIDFSTVAKLPFAQLITGWGWIVRNGASFVKSSQDLTFKPGGFALEKAPRTSLGVFLNGSLALLQVDGEEDIKAGPDLFELAELFVSVGIHSAVNLDGGGSSVSVFEGKVVNSPTCHDTPQICERAVASITCVKSK</sequence>
<dbReference type="GO" id="GO:0033299">
    <property type="term" value="P:secretion of lysosomal enzymes"/>
    <property type="evidence" value="ECO:0007669"/>
    <property type="project" value="TreeGrafter"/>
</dbReference>